<sequence>MLMRSIGPVHTFASPMSSPTFDYQTPHIASPLTSPDPPHRLPSLFADLTPRRSHNPCIASRQSLRITVYSVSLSTSLCPSCRSCNPRVASRRSLHIIVPSLTPSTGFCPSHHRHHFDLLRSYCHEAEIERKREELTLATSDQPVDEM</sequence>
<comment type="caution">
    <text evidence="1">The sequence shown here is derived from an EMBL/GenBank/DDBJ whole genome shotgun (WGS) entry which is preliminary data.</text>
</comment>
<evidence type="ECO:0000313" key="2">
    <source>
        <dbReference type="Proteomes" id="UP001417504"/>
    </source>
</evidence>
<keyword evidence="2" id="KW-1185">Reference proteome</keyword>
<proteinExistence type="predicted"/>
<gene>
    <name evidence="1" type="ORF">Sjap_018227</name>
</gene>
<organism evidence="1 2">
    <name type="scientific">Stephania japonica</name>
    <dbReference type="NCBI Taxonomy" id="461633"/>
    <lineage>
        <taxon>Eukaryota</taxon>
        <taxon>Viridiplantae</taxon>
        <taxon>Streptophyta</taxon>
        <taxon>Embryophyta</taxon>
        <taxon>Tracheophyta</taxon>
        <taxon>Spermatophyta</taxon>
        <taxon>Magnoliopsida</taxon>
        <taxon>Ranunculales</taxon>
        <taxon>Menispermaceae</taxon>
        <taxon>Menispermoideae</taxon>
        <taxon>Cissampelideae</taxon>
        <taxon>Stephania</taxon>
    </lineage>
</organism>
<dbReference type="EMBL" id="JBBNAE010000007">
    <property type="protein sequence ID" value="KAK9110167.1"/>
    <property type="molecule type" value="Genomic_DNA"/>
</dbReference>
<dbReference type="AlphaFoldDB" id="A0AAP0NJ49"/>
<reference evidence="1 2" key="1">
    <citation type="submission" date="2024-01" db="EMBL/GenBank/DDBJ databases">
        <title>Genome assemblies of Stephania.</title>
        <authorList>
            <person name="Yang L."/>
        </authorList>
    </citation>
    <scope>NUCLEOTIDE SEQUENCE [LARGE SCALE GENOMIC DNA]</scope>
    <source>
        <strain evidence="1">QJT</strain>
        <tissue evidence="1">Leaf</tissue>
    </source>
</reference>
<protein>
    <submittedName>
        <fullName evidence="1">Uncharacterized protein</fullName>
    </submittedName>
</protein>
<dbReference type="Proteomes" id="UP001417504">
    <property type="component" value="Unassembled WGS sequence"/>
</dbReference>
<evidence type="ECO:0000313" key="1">
    <source>
        <dbReference type="EMBL" id="KAK9110167.1"/>
    </source>
</evidence>
<name>A0AAP0NJ49_9MAGN</name>
<accession>A0AAP0NJ49</accession>